<organism evidence="2 3">
    <name type="scientific">Lutimaribacter marinistellae</name>
    <dbReference type="NCBI Taxonomy" id="1820329"/>
    <lineage>
        <taxon>Bacteria</taxon>
        <taxon>Pseudomonadati</taxon>
        <taxon>Pseudomonadota</taxon>
        <taxon>Alphaproteobacteria</taxon>
        <taxon>Rhodobacterales</taxon>
        <taxon>Roseobacteraceae</taxon>
        <taxon>Lutimaribacter</taxon>
    </lineage>
</organism>
<dbReference type="EMBL" id="JBHRXI010000010">
    <property type="protein sequence ID" value="MFC3614194.1"/>
    <property type="molecule type" value="Genomic_DNA"/>
</dbReference>
<comment type="caution">
    <text evidence="2">The sequence shown here is derived from an EMBL/GenBank/DDBJ whole genome shotgun (WGS) entry which is preliminary data.</text>
</comment>
<dbReference type="PANTHER" id="PTHR36930:SF1">
    <property type="entry name" value="MOSC DOMAIN-CONTAINING PROTEIN"/>
    <property type="match status" value="1"/>
</dbReference>
<reference evidence="3" key="1">
    <citation type="journal article" date="2019" name="Int. J. Syst. Evol. Microbiol.">
        <title>The Global Catalogue of Microorganisms (GCM) 10K type strain sequencing project: providing services to taxonomists for standard genome sequencing and annotation.</title>
        <authorList>
            <consortium name="The Broad Institute Genomics Platform"/>
            <consortium name="The Broad Institute Genome Sequencing Center for Infectious Disease"/>
            <person name="Wu L."/>
            <person name="Ma J."/>
        </authorList>
    </citation>
    <scope>NUCLEOTIDE SEQUENCE [LARGE SCALE GENOMIC DNA]</scope>
    <source>
        <strain evidence="3">KCTC 42911</strain>
    </source>
</reference>
<dbReference type="SUPFAM" id="SSF50800">
    <property type="entry name" value="PK beta-barrel domain-like"/>
    <property type="match status" value="1"/>
</dbReference>
<dbReference type="Gene3D" id="2.40.33.20">
    <property type="entry name" value="PK beta-barrel domain-like"/>
    <property type="match status" value="1"/>
</dbReference>
<dbReference type="InterPro" id="IPR052716">
    <property type="entry name" value="MOSC_domain"/>
</dbReference>
<evidence type="ECO:0000259" key="1">
    <source>
        <dbReference type="PROSITE" id="PS51340"/>
    </source>
</evidence>
<name>A0ABV7THI9_9RHOB</name>
<proteinExistence type="predicted"/>
<dbReference type="InterPro" id="IPR005302">
    <property type="entry name" value="MoCF_Sase_C"/>
</dbReference>
<dbReference type="Pfam" id="PF03473">
    <property type="entry name" value="MOSC"/>
    <property type="match status" value="1"/>
</dbReference>
<accession>A0ABV7THI9</accession>
<feature type="domain" description="MOSC" evidence="1">
    <location>
        <begin position="41"/>
        <end position="182"/>
    </location>
</feature>
<dbReference type="Proteomes" id="UP001595629">
    <property type="component" value="Unassembled WGS sequence"/>
</dbReference>
<sequence length="191" mass="20460">MSTVAETQYAGEVIWLGHVPAGSGIRAESVVSLDLTLGGDAGARHEGAVRPSCSRVTHLYPKGTEIRNVRQLSILSGEELDLVGAEIGLEQLDPALLGASIILRGIPDFTHVPPGSRLQGPSGLTITVDMENLPCHLPAREIEADEPGHGKQFKQAAKGRRGVTAWVERAGRLALGDRLRLFVPEQRVWAP</sequence>
<dbReference type="InterPro" id="IPR011037">
    <property type="entry name" value="Pyrv_Knase-like_insert_dom_sf"/>
</dbReference>
<gene>
    <name evidence="2" type="ORF">ACFORG_10525</name>
</gene>
<dbReference type="PROSITE" id="PS51340">
    <property type="entry name" value="MOSC"/>
    <property type="match status" value="1"/>
</dbReference>
<protein>
    <submittedName>
        <fullName evidence="2">MOSC domain-containing protein</fullName>
    </submittedName>
</protein>
<dbReference type="PANTHER" id="PTHR36930">
    <property type="entry name" value="METAL-SULFUR CLUSTER BIOSYNTHESIS PROTEINS YUAD-RELATED"/>
    <property type="match status" value="1"/>
</dbReference>
<keyword evidence="3" id="KW-1185">Reference proteome</keyword>
<dbReference type="RefSeq" id="WP_386735384.1">
    <property type="nucleotide sequence ID" value="NZ_JBHRXI010000010.1"/>
</dbReference>
<evidence type="ECO:0000313" key="2">
    <source>
        <dbReference type="EMBL" id="MFC3614194.1"/>
    </source>
</evidence>
<evidence type="ECO:0000313" key="3">
    <source>
        <dbReference type="Proteomes" id="UP001595629"/>
    </source>
</evidence>